<keyword evidence="3" id="KW-1003">Cell membrane</keyword>
<dbReference type="GO" id="GO:0006814">
    <property type="term" value="P:sodium ion transport"/>
    <property type="evidence" value="ECO:0007669"/>
    <property type="project" value="UniProtKB-KW"/>
</dbReference>
<evidence type="ECO:0000256" key="7">
    <source>
        <dbReference type="SAM" id="Phobius"/>
    </source>
</evidence>
<sequence>MGMLFPIGALWGGIVSSVLTAMLVFGAQVYIFMGRVKHTYKPMSTEHCDANITIISNPSEADPEKPPLIFQISFYFYTLISVTIAIVVGVLVGWWTRTKDDPKVERDLLSPVIYRFLSRENSAQQELATYESVEKALANVTSGADDEKVNK</sequence>
<dbReference type="EMBL" id="GEZM01012313">
    <property type="protein sequence ID" value="JAV92993.1"/>
    <property type="molecule type" value="Transcribed_RNA"/>
</dbReference>
<dbReference type="GO" id="GO:0015293">
    <property type="term" value="F:symporter activity"/>
    <property type="evidence" value="ECO:0007669"/>
    <property type="project" value="TreeGrafter"/>
</dbReference>
<comment type="subcellular location">
    <subcellularLocation>
        <location evidence="1">Cell membrane</location>
        <topology evidence="1">Multi-pass membrane protein</topology>
    </subcellularLocation>
</comment>
<keyword evidence="7" id="KW-0472">Membrane</keyword>
<protein>
    <submittedName>
        <fullName evidence="8">Uncharacterized protein</fullName>
    </submittedName>
</protein>
<keyword evidence="4" id="KW-0915">Sodium</keyword>
<keyword evidence="2" id="KW-0813">Transport</keyword>
<keyword evidence="7" id="KW-1133">Transmembrane helix</keyword>
<organism evidence="8">
    <name type="scientific">Photinus pyralis</name>
    <name type="common">Common eastern firefly</name>
    <name type="synonym">Lampyris pyralis</name>
    <dbReference type="NCBI Taxonomy" id="7054"/>
    <lineage>
        <taxon>Eukaryota</taxon>
        <taxon>Metazoa</taxon>
        <taxon>Ecdysozoa</taxon>
        <taxon>Arthropoda</taxon>
        <taxon>Hexapoda</taxon>
        <taxon>Insecta</taxon>
        <taxon>Pterygota</taxon>
        <taxon>Neoptera</taxon>
        <taxon>Endopterygota</taxon>
        <taxon>Coleoptera</taxon>
        <taxon>Polyphaga</taxon>
        <taxon>Elateriformia</taxon>
        <taxon>Elateroidea</taxon>
        <taxon>Lampyridae</taxon>
        <taxon>Lampyrinae</taxon>
        <taxon>Photinus</taxon>
    </lineage>
</organism>
<evidence type="ECO:0000256" key="1">
    <source>
        <dbReference type="ARBA" id="ARBA00004651"/>
    </source>
</evidence>
<evidence type="ECO:0000256" key="3">
    <source>
        <dbReference type="ARBA" id="ARBA00022475"/>
    </source>
</evidence>
<dbReference type="GO" id="GO:0005886">
    <property type="term" value="C:plasma membrane"/>
    <property type="evidence" value="ECO:0007669"/>
    <property type="project" value="UniProtKB-SubCell"/>
</dbReference>
<dbReference type="PANTHER" id="PTHR42985">
    <property type="entry name" value="SODIUM-COUPLED MONOCARBOXYLATE TRANSPORTER"/>
    <property type="match status" value="1"/>
</dbReference>
<keyword evidence="7" id="KW-0812">Transmembrane</keyword>
<dbReference type="AlphaFoldDB" id="A0A1Y1N548"/>
<evidence type="ECO:0000256" key="5">
    <source>
        <dbReference type="ARBA" id="ARBA00023065"/>
    </source>
</evidence>
<dbReference type="InterPro" id="IPR051163">
    <property type="entry name" value="Sodium:Solute_Symporter_SSF"/>
</dbReference>
<proteinExistence type="predicted"/>
<dbReference type="PANTHER" id="PTHR42985:SF21">
    <property type="entry name" value="SODIUM-DEPENDENT MULTIVITAMIN TRANSPORTER-LIKE PROTEIN"/>
    <property type="match status" value="1"/>
</dbReference>
<keyword evidence="6" id="KW-0739">Sodium transport</keyword>
<evidence type="ECO:0000256" key="2">
    <source>
        <dbReference type="ARBA" id="ARBA00022448"/>
    </source>
</evidence>
<reference evidence="8" key="1">
    <citation type="journal article" date="2016" name="Sci. Rep.">
        <title>Molecular characterization of firefly nuptial gifts: a multi-omics approach sheds light on postcopulatory sexual selection.</title>
        <authorList>
            <person name="Al-Wathiqui N."/>
            <person name="Fallon T.R."/>
            <person name="South A."/>
            <person name="Weng J.K."/>
            <person name="Lewis S.M."/>
        </authorList>
    </citation>
    <scope>NUCLEOTIDE SEQUENCE</scope>
</reference>
<name>A0A1Y1N548_PHOPY</name>
<evidence type="ECO:0000256" key="4">
    <source>
        <dbReference type="ARBA" id="ARBA00023053"/>
    </source>
</evidence>
<evidence type="ECO:0000313" key="8">
    <source>
        <dbReference type="EMBL" id="JAV92993.1"/>
    </source>
</evidence>
<feature type="transmembrane region" description="Helical" evidence="7">
    <location>
        <begin position="74"/>
        <end position="96"/>
    </location>
</feature>
<feature type="transmembrane region" description="Helical" evidence="7">
    <location>
        <begin position="7"/>
        <end position="33"/>
    </location>
</feature>
<evidence type="ECO:0000256" key="6">
    <source>
        <dbReference type="ARBA" id="ARBA00023201"/>
    </source>
</evidence>
<keyword evidence="5" id="KW-0406">Ion transport</keyword>
<accession>A0A1Y1N548</accession>